<organism evidence="2 3">
    <name type="scientific">Platanthera zijinensis</name>
    <dbReference type="NCBI Taxonomy" id="2320716"/>
    <lineage>
        <taxon>Eukaryota</taxon>
        <taxon>Viridiplantae</taxon>
        <taxon>Streptophyta</taxon>
        <taxon>Embryophyta</taxon>
        <taxon>Tracheophyta</taxon>
        <taxon>Spermatophyta</taxon>
        <taxon>Magnoliopsida</taxon>
        <taxon>Liliopsida</taxon>
        <taxon>Asparagales</taxon>
        <taxon>Orchidaceae</taxon>
        <taxon>Orchidoideae</taxon>
        <taxon>Orchideae</taxon>
        <taxon>Orchidinae</taxon>
        <taxon>Platanthera</taxon>
    </lineage>
</organism>
<comment type="caution">
    <text evidence="2">The sequence shown here is derived from an EMBL/GenBank/DDBJ whole genome shotgun (WGS) entry which is preliminary data.</text>
</comment>
<name>A0AAP0FT81_9ASPA</name>
<sequence length="167" mass="17256">MPAVAKKQRRRFLAVGVLASAAAFVVASLAPSPLSNWFIGPSAMDVGSLFTASAVSSSSSVSSPSPESPPDSPPLARESSVSAPAAVPPLSPAPLAPPPSPSPAPVAEDSRNAESTAPPWKSKAASLLTKADEELIYAKKEIDRASIVVDDPELYAPLFHNVSVFKR</sequence>
<dbReference type="Proteomes" id="UP001418222">
    <property type="component" value="Unassembled WGS sequence"/>
</dbReference>
<evidence type="ECO:0000313" key="2">
    <source>
        <dbReference type="EMBL" id="KAK8913982.1"/>
    </source>
</evidence>
<dbReference type="AlphaFoldDB" id="A0AAP0FT81"/>
<dbReference type="EMBL" id="JBBWWQ010000021">
    <property type="protein sequence ID" value="KAK8913982.1"/>
    <property type="molecule type" value="Genomic_DNA"/>
</dbReference>
<feature type="compositionally biased region" description="Pro residues" evidence="1">
    <location>
        <begin position="86"/>
        <end position="104"/>
    </location>
</feature>
<protein>
    <submittedName>
        <fullName evidence="2">Uncharacterized protein</fullName>
    </submittedName>
</protein>
<proteinExistence type="predicted"/>
<feature type="region of interest" description="Disordered" evidence="1">
    <location>
        <begin position="56"/>
        <end position="124"/>
    </location>
</feature>
<keyword evidence="3" id="KW-1185">Reference proteome</keyword>
<feature type="compositionally biased region" description="Low complexity" evidence="1">
    <location>
        <begin position="56"/>
        <end position="65"/>
    </location>
</feature>
<reference evidence="2 3" key="1">
    <citation type="journal article" date="2022" name="Nat. Plants">
        <title>Genomes of leafy and leafless Platanthera orchids illuminate the evolution of mycoheterotrophy.</title>
        <authorList>
            <person name="Li M.H."/>
            <person name="Liu K.W."/>
            <person name="Li Z."/>
            <person name="Lu H.C."/>
            <person name="Ye Q.L."/>
            <person name="Zhang D."/>
            <person name="Wang J.Y."/>
            <person name="Li Y.F."/>
            <person name="Zhong Z.M."/>
            <person name="Liu X."/>
            <person name="Yu X."/>
            <person name="Liu D.K."/>
            <person name="Tu X.D."/>
            <person name="Liu B."/>
            <person name="Hao Y."/>
            <person name="Liao X.Y."/>
            <person name="Jiang Y.T."/>
            <person name="Sun W.H."/>
            <person name="Chen J."/>
            <person name="Chen Y.Q."/>
            <person name="Ai Y."/>
            <person name="Zhai J.W."/>
            <person name="Wu S.S."/>
            <person name="Zhou Z."/>
            <person name="Hsiao Y.Y."/>
            <person name="Wu W.L."/>
            <person name="Chen Y.Y."/>
            <person name="Lin Y.F."/>
            <person name="Hsu J.L."/>
            <person name="Li C.Y."/>
            <person name="Wang Z.W."/>
            <person name="Zhao X."/>
            <person name="Zhong W.Y."/>
            <person name="Ma X.K."/>
            <person name="Ma L."/>
            <person name="Huang J."/>
            <person name="Chen G.Z."/>
            <person name="Huang M.Z."/>
            <person name="Huang L."/>
            <person name="Peng D.H."/>
            <person name="Luo Y.B."/>
            <person name="Zou S.Q."/>
            <person name="Chen S.P."/>
            <person name="Lan S."/>
            <person name="Tsai W.C."/>
            <person name="Van de Peer Y."/>
            <person name="Liu Z.J."/>
        </authorList>
    </citation>
    <scope>NUCLEOTIDE SEQUENCE [LARGE SCALE GENOMIC DNA]</scope>
    <source>
        <strain evidence="2">Lor287</strain>
    </source>
</reference>
<evidence type="ECO:0000256" key="1">
    <source>
        <dbReference type="SAM" id="MobiDB-lite"/>
    </source>
</evidence>
<gene>
    <name evidence="2" type="ORF">KSP39_PZI024104</name>
</gene>
<accession>A0AAP0FT81</accession>
<evidence type="ECO:0000313" key="3">
    <source>
        <dbReference type="Proteomes" id="UP001418222"/>
    </source>
</evidence>